<accession>A0A086LXI2</accession>
<dbReference type="OrthoDB" id="10347970at2759"/>
<proteinExistence type="predicted"/>
<keyword evidence="2" id="KW-0472">Membrane</keyword>
<feature type="region of interest" description="Disordered" evidence="1">
    <location>
        <begin position="82"/>
        <end position="105"/>
    </location>
</feature>
<gene>
    <name evidence="3" type="ORF">TGRUB_297980</name>
</gene>
<dbReference type="AlphaFoldDB" id="A0A086LXI2"/>
<name>A0A086LXI2_TOXGO</name>
<dbReference type="VEuPathDB" id="ToxoDB:TGRUB_297980"/>
<keyword evidence="2" id="KW-1133">Transmembrane helix</keyword>
<comment type="caution">
    <text evidence="3">The sequence shown here is derived from an EMBL/GenBank/DDBJ whole genome shotgun (WGS) entry which is preliminary data.</text>
</comment>
<reference evidence="3 4" key="1">
    <citation type="submission" date="2014-05" db="EMBL/GenBank/DDBJ databases">
        <authorList>
            <person name="Sibley D."/>
            <person name="Venepally P."/>
            <person name="Karamycheva S."/>
            <person name="Hadjithomas M."/>
            <person name="Khan A."/>
            <person name="Brunk B."/>
            <person name="Roos D."/>
            <person name="Caler E."/>
            <person name="Lorenzi H."/>
        </authorList>
    </citation>
    <scope>NUCLEOTIDE SEQUENCE [LARGE SCALE GENOMIC DNA]</scope>
    <source>
        <strain evidence="3 4">RUB</strain>
    </source>
</reference>
<evidence type="ECO:0000313" key="4">
    <source>
        <dbReference type="Proteomes" id="UP000028834"/>
    </source>
</evidence>
<dbReference type="EMBL" id="AFYV02001628">
    <property type="protein sequence ID" value="KFG61350.1"/>
    <property type="molecule type" value="Genomic_DNA"/>
</dbReference>
<evidence type="ECO:0000256" key="2">
    <source>
        <dbReference type="SAM" id="Phobius"/>
    </source>
</evidence>
<feature type="transmembrane region" description="Helical" evidence="2">
    <location>
        <begin position="28"/>
        <end position="49"/>
    </location>
</feature>
<dbReference type="Proteomes" id="UP000028834">
    <property type="component" value="Unassembled WGS sequence"/>
</dbReference>
<protein>
    <submittedName>
        <fullName evidence="3">Putative transmembrane protein</fullName>
    </submittedName>
</protein>
<organism evidence="3 4">
    <name type="scientific">Toxoplasma gondii RUB</name>
    <dbReference type="NCBI Taxonomy" id="935652"/>
    <lineage>
        <taxon>Eukaryota</taxon>
        <taxon>Sar</taxon>
        <taxon>Alveolata</taxon>
        <taxon>Apicomplexa</taxon>
        <taxon>Conoidasida</taxon>
        <taxon>Coccidia</taxon>
        <taxon>Eucoccidiorida</taxon>
        <taxon>Eimeriorina</taxon>
        <taxon>Sarcocystidae</taxon>
        <taxon>Toxoplasma</taxon>
    </lineage>
</organism>
<evidence type="ECO:0000313" key="3">
    <source>
        <dbReference type="EMBL" id="KFG61350.1"/>
    </source>
</evidence>
<evidence type="ECO:0000256" key="1">
    <source>
        <dbReference type="SAM" id="MobiDB-lite"/>
    </source>
</evidence>
<keyword evidence="2 3" id="KW-0812">Transmembrane</keyword>
<sequence length="129" mass="14449">MEGGSQPTVPSTPTSDVVAVEVPSSTNIILNTASLLNWAYYVLAILAFLKVRHAKRRAARSTRRGIRYLEAAVRKKQLEERKKWEEHKGRKATKTSGMKGGASARLSSTLAVFRENEDSHERREKVKAQ</sequence>